<accession>A0A7H1BGI6</accession>
<keyword evidence="3" id="KW-1185">Reference proteome</keyword>
<organism evidence="2 3">
    <name type="scientific">Streptomyces xanthii</name>
    <dbReference type="NCBI Taxonomy" id="2768069"/>
    <lineage>
        <taxon>Bacteria</taxon>
        <taxon>Bacillati</taxon>
        <taxon>Actinomycetota</taxon>
        <taxon>Actinomycetes</taxon>
        <taxon>Kitasatosporales</taxon>
        <taxon>Streptomycetaceae</taxon>
        <taxon>Streptomyces</taxon>
    </lineage>
</organism>
<evidence type="ECO:0000313" key="3">
    <source>
        <dbReference type="Proteomes" id="UP000516428"/>
    </source>
</evidence>
<dbReference type="EMBL" id="CP061281">
    <property type="protein sequence ID" value="QNS07841.1"/>
    <property type="molecule type" value="Genomic_DNA"/>
</dbReference>
<dbReference type="RefSeq" id="WP_188340502.1">
    <property type="nucleotide sequence ID" value="NZ_CP061281.1"/>
</dbReference>
<gene>
    <name evidence="2" type="ORF">IAG42_32370</name>
</gene>
<sequence length="130" mass="14937">MSSQHSSGRRPGGFPVRRVYDPPAAEDGKRLLVDRLWPRGVSKEHADIDEWLKDIAPSKELRTWYHADKDDRYAGFEERYRAELDAPERAELVDHVRELARSGPVTLVTSVKDVEHSHVPVLVRRLEEGD</sequence>
<feature type="region of interest" description="Disordered" evidence="1">
    <location>
        <begin position="1"/>
        <end position="22"/>
    </location>
</feature>
<evidence type="ECO:0000313" key="2">
    <source>
        <dbReference type="EMBL" id="QNS07841.1"/>
    </source>
</evidence>
<dbReference type="PANTHER" id="PTHR36849:SF1">
    <property type="entry name" value="CYTOPLASMIC PROTEIN"/>
    <property type="match status" value="1"/>
</dbReference>
<evidence type="ECO:0000256" key="1">
    <source>
        <dbReference type="SAM" id="MobiDB-lite"/>
    </source>
</evidence>
<proteinExistence type="predicted"/>
<dbReference type="KEGG" id="sxn:IAG42_32370"/>
<dbReference type="Pfam" id="PF22752">
    <property type="entry name" value="DUF488-N3i"/>
    <property type="match status" value="1"/>
</dbReference>
<protein>
    <submittedName>
        <fullName evidence="2">DUF488 family protein</fullName>
    </submittedName>
</protein>
<dbReference type="InterPro" id="IPR052552">
    <property type="entry name" value="YeaO-like"/>
</dbReference>
<dbReference type="AlphaFoldDB" id="A0A7H1BGI6"/>
<dbReference type="Proteomes" id="UP000516428">
    <property type="component" value="Chromosome"/>
</dbReference>
<name>A0A7H1BGI6_9ACTN</name>
<dbReference type="PANTHER" id="PTHR36849">
    <property type="entry name" value="CYTOPLASMIC PROTEIN-RELATED"/>
    <property type="match status" value="1"/>
</dbReference>
<reference evidence="2 3" key="1">
    <citation type="submission" date="2020-09" db="EMBL/GenBank/DDBJ databases">
        <title>A novel species.</title>
        <authorList>
            <person name="Gao J."/>
        </authorList>
    </citation>
    <scope>NUCLEOTIDE SEQUENCE [LARGE SCALE GENOMIC DNA]</scope>
    <source>
        <strain evidence="2 3">CRXT-Y-14</strain>
    </source>
</reference>